<proteinExistence type="predicted"/>
<comment type="caution">
    <text evidence="1">The sequence shown here is derived from an EMBL/GenBank/DDBJ whole genome shotgun (WGS) entry which is preliminary data.</text>
</comment>
<dbReference type="AlphaFoldDB" id="A0A1V4QDM7"/>
<evidence type="ECO:0000313" key="2">
    <source>
        <dbReference type="Proteomes" id="UP000191663"/>
    </source>
</evidence>
<evidence type="ECO:0000313" key="1">
    <source>
        <dbReference type="EMBL" id="OPX17460.1"/>
    </source>
</evidence>
<dbReference type="Proteomes" id="UP000191663">
    <property type="component" value="Unassembled WGS sequence"/>
</dbReference>
<protein>
    <recommendedName>
        <fullName evidence="3">ATP-binding protein</fullName>
    </recommendedName>
</protein>
<name>A0A1V4QDM7_UNCW3</name>
<dbReference type="EMBL" id="MUKB01000121">
    <property type="protein sequence ID" value="OPX17460.1"/>
    <property type="molecule type" value="Genomic_DNA"/>
</dbReference>
<dbReference type="SUPFAM" id="SSF52540">
    <property type="entry name" value="P-loop containing nucleoside triphosphate hydrolases"/>
    <property type="match status" value="1"/>
</dbReference>
<gene>
    <name evidence="1" type="ORF">BXT86_06365</name>
</gene>
<dbReference type="InterPro" id="IPR021228">
    <property type="entry name" value="BrxD"/>
</dbReference>
<sequence length="416" mass="47768">MNTVKLDKKTAKAIIHQLGSSGTPPQFGIEHFSVGLEPFLKVIEEEYLRDILKLNLSSFKMITGNYGGGKTHFLYMLRDLAWKNNYVTSYAPLSPTECPFDRLELVYKKIVLNIAPPLENGQPFSDQIGIDILLKDIDKKSTGILMKLSRLESSSFANAIKAAILNLKNEDEEGFYEVIQWLKGEDVPKELRLRYRISERIDRSNAFRMLRSLVQFINAMGYSGLILLFDEAERGMSISSARDKRRALDNLRQLIDECGNSRLPGAMFFYAIPDENLLLEGTGGVYEALKQRLRSNFTRINPMGVKINLEELGLEPVDFLTRLGKKLKNIFEIAYDCRLKDDLFIPSMKNLVEAALELQTLDISYRRIFVVGIIEAYQRLKQEQILITEEIAREILRSTVKMLSEKEREEVEKEEY</sequence>
<organism evidence="1 2">
    <name type="scientific">candidate division WOR-3 bacterium 4484_100</name>
    <dbReference type="NCBI Taxonomy" id="1936077"/>
    <lineage>
        <taxon>Bacteria</taxon>
        <taxon>Bacteria division WOR-3</taxon>
    </lineage>
</organism>
<dbReference type="Pfam" id="PF10923">
    <property type="entry name" value="BrxC_BrxD"/>
    <property type="match status" value="2"/>
</dbReference>
<reference evidence="2" key="1">
    <citation type="submission" date="2017-01" db="EMBL/GenBank/DDBJ databases">
        <title>Novel pathways for hydrocarbon cycling and metabolic interdependencies in hydrothermal sediment communities.</title>
        <authorList>
            <person name="Dombrowski N."/>
            <person name="Seitz K."/>
            <person name="Teske A."/>
            <person name="Baker B."/>
        </authorList>
    </citation>
    <scope>NUCLEOTIDE SEQUENCE [LARGE SCALE GENOMIC DNA]</scope>
</reference>
<accession>A0A1V4QDM7</accession>
<evidence type="ECO:0008006" key="3">
    <source>
        <dbReference type="Google" id="ProtNLM"/>
    </source>
</evidence>
<dbReference type="InterPro" id="IPR027417">
    <property type="entry name" value="P-loop_NTPase"/>
</dbReference>